<dbReference type="PRINTS" id="PR01854">
    <property type="entry name" value="BR22PROTEIN"/>
</dbReference>
<reference evidence="3" key="1">
    <citation type="submission" date="2022-11" db="UniProtKB">
        <authorList>
            <consortium name="WormBaseParasite"/>
        </authorList>
    </citation>
    <scope>IDENTIFICATION</scope>
</reference>
<dbReference type="WBParaSite" id="PDA_v2.g3602.t1">
    <property type="protein sequence ID" value="PDA_v2.g3602.t1"/>
    <property type="gene ID" value="PDA_v2.g3602"/>
</dbReference>
<feature type="compositionally biased region" description="Acidic residues" evidence="1">
    <location>
        <begin position="9"/>
        <end position="18"/>
    </location>
</feature>
<protein>
    <submittedName>
        <fullName evidence="3">rRNA-processing protein FYV7</fullName>
    </submittedName>
</protein>
<accession>A0A914QQ02</accession>
<dbReference type="InterPro" id="IPR013730">
    <property type="entry name" value="Fyv7/TAP26"/>
</dbReference>
<sequence length="121" mass="14244">MPKPAENEISLDEGPQDDEQSKPETSAKKSRKRKQSKPSDGLTAFQRAKKQYEKIQDERREEAKKRRIENEKRENERLDAMSFRRRKDQAIKSRTKKGQPNLNAVMGCIVEKLMKEKEKKN</sequence>
<proteinExistence type="predicted"/>
<evidence type="ECO:0000313" key="3">
    <source>
        <dbReference type="WBParaSite" id="PDA_v2.g3602.t1"/>
    </source>
</evidence>
<dbReference type="AlphaFoldDB" id="A0A914QQ02"/>
<keyword evidence="2" id="KW-1185">Reference proteome</keyword>
<dbReference type="Pfam" id="PF08524">
    <property type="entry name" value="rRNA_processing"/>
    <property type="match status" value="1"/>
</dbReference>
<evidence type="ECO:0000313" key="2">
    <source>
        <dbReference type="Proteomes" id="UP000887578"/>
    </source>
</evidence>
<organism evidence="2 3">
    <name type="scientific">Panagrolaimus davidi</name>
    <dbReference type="NCBI Taxonomy" id="227884"/>
    <lineage>
        <taxon>Eukaryota</taxon>
        <taxon>Metazoa</taxon>
        <taxon>Ecdysozoa</taxon>
        <taxon>Nematoda</taxon>
        <taxon>Chromadorea</taxon>
        <taxon>Rhabditida</taxon>
        <taxon>Tylenchina</taxon>
        <taxon>Panagrolaimomorpha</taxon>
        <taxon>Panagrolaimoidea</taxon>
        <taxon>Panagrolaimidae</taxon>
        <taxon>Panagrolaimus</taxon>
    </lineage>
</organism>
<feature type="compositionally biased region" description="Basic and acidic residues" evidence="1">
    <location>
        <begin position="50"/>
        <end position="79"/>
    </location>
</feature>
<name>A0A914QQ02_9BILA</name>
<feature type="region of interest" description="Disordered" evidence="1">
    <location>
        <begin position="1"/>
        <end position="81"/>
    </location>
</feature>
<dbReference type="Proteomes" id="UP000887578">
    <property type="component" value="Unplaced"/>
</dbReference>
<evidence type="ECO:0000256" key="1">
    <source>
        <dbReference type="SAM" id="MobiDB-lite"/>
    </source>
</evidence>